<organism evidence="1 2">
    <name type="scientific">Agathobacter rectalis</name>
    <dbReference type="NCBI Taxonomy" id="39491"/>
    <lineage>
        <taxon>Bacteria</taxon>
        <taxon>Bacillati</taxon>
        <taxon>Bacillota</taxon>
        <taxon>Clostridia</taxon>
        <taxon>Lachnospirales</taxon>
        <taxon>Lachnospiraceae</taxon>
        <taxon>Agathobacter</taxon>
    </lineage>
</organism>
<dbReference type="Proteomes" id="UP000049472">
    <property type="component" value="Unassembled WGS sequence"/>
</dbReference>
<sequence length="79" mass="9365">MLINYKKEVVTTSFLFLHLCRGTLLQYLPASMIFAVLDTYMLIENTWTNKINPLYLSCISNIYFRYCAKFNTLYIWGGY</sequence>
<dbReference type="EMBL" id="CVRQ01000023">
    <property type="protein sequence ID" value="CRL39650.1"/>
    <property type="molecule type" value="Genomic_DNA"/>
</dbReference>
<keyword evidence="2" id="KW-1185">Reference proteome</keyword>
<accession>A0A0M6WPX4</accession>
<proteinExistence type="predicted"/>
<protein>
    <submittedName>
        <fullName evidence="1">Uncharacterized protein</fullName>
    </submittedName>
</protein>
<name>A0A0M6WPX4_9FIRM</name>
<reference evidence="2" key="1">
    <citation type="submission" date="2015-05" db="EMBL/GenBank/DDBJ databases">
        <authorList>
            <consortium name="Pathogen Informatics"/>
        </authorList>
    </citation>
    <scope>NUCLEOTIDE SEQUENCE [LARGE SCALE GENOMIC DNA]</scope>
    <source>
        <strain evidence="2">T1-815</strain>
    </source>
</reference>
<evidence type="ECO:0000313" key="1">
    <source>
        <dbReference type="EMBL" id="CRL39650.1"/>
    </source>
</evidence>
<dbReference type="AlphaFoldDB" id="A0A0M6WPX4"/>
<evidence type="ECO:0000313" key="2">
    <source>
        <dbReference type="Proteomes" id="UP000049472"/>
    </source>
</evidence>
<gene>
    <name evidence="1" type="ORF">T1815_21231</name>
</gene>